<evidence type="ECO:0000259" key="20">
    <source>
        <dbReference type="PROSITE" id="PS50998"/>
    </source>
</evidence>
<dbReference type="PROSITE" id="PS00022">
    <property type="entry name" value="EGF_1"/>
    <property type="match status" value="1"/>
</dbReference>
<evidence type="ECO:0000259" key="19">
    <source>
        <dbReference type="PROSITE" id="PS50026"/>
    </source>
</evidence>
<dbReference type="SMART" id="SM00181">
    <property type="entry name" value="EGF"/>
    <property type="match status" value="4"/>
</dbReference>
<evidence type="ECO:0000256" key="8">
    <source>
        <dbReference type="ARBA" id="ARBA00022696"/>
    </source>
</evidence>
<evidence type="ECO:0000256" key="12">
    <source>
        <dbReference type="ARBA" id="ARBA00023145"/>
    </source>
</evidence>
<evidence type="ECO:0000256" key="11">
    <source>
        <dbReference type="ARBA" id="ARBA00023084"/>
    </source>
</evidence>
<dbReference type="FunFam" id="2.10.25.10:FF:000748">
    <property type="entry name" value="Vitamin K-dependent protein S"/>
    <property type="match status" value="1"/>
</dbReference>
<evidence type="ECO:0000256" key="1">
    <source>
        <dbReference type="ARBA" id="ARBA00002240"/>
    </source>
</evidence>
<evidence type="ECO:0000256" key="6">
    <source>
        <dbReference type="ARBA" id="ARBA00022536"/>
    </source>
</evidence>
<dbReference type="PROSITE" id="PS50026">
    <property type="entry name" value="EGF_3"/>
    <property type="match status" value="1"/>
</dbReference>
<dbReference type="InterPro" id="IPR000294">
    <property type="entry name" value="GLA_domain"/>
</dbReference>
<dbReference type="FunFam" id="2.10.25.10:FF:000426">
    <property type="entry name" value="Vitamin K-dependent protein S"/>
    <property type="match status" value="1"/>
</dbReference>
<dbReference type="InterPro" id="IPR018097">
    <property type="entry name" value="EGF_Ca-bd_CS"/>
</dbReference>
<keyword evidence="6 17" id="KW-0245">EGF-like domain</keyword>
<keyword evidence="22" id="KW-1185">Reference proteome</keyword>
<evidence type="ECO:0000256" key="3">
    <source>
        <dbReference type="ARBA" id="ARBA00017875"/>
    </source>
</evidence>
<dbReference type="InterPro" id="IPR017857">
    <property type="entry name" value="Coagulation_fac-like_Gla_dom"/>
</dbReference>
<name>A0A6B0QW58_9CETA</name>
<dbReference type="FunFam" id="2.10.25.10:FF:000240">
    <property type="entry name" value="Vitamin K-dependent protein S"/>
    <property type="match status" value="1"/>
</dbReference>
<dbReference type="SMART" id="SM00069">
    <property type="entry name" value="GLA"/>
    <property type="match status" value="1"/>
</dbReference>
<dbReference type="AlphaFoldDB" id="A0A6B0QW58"/>
<feature type="disulfide bond" evidence="17">
    <location>
        <begin position="340"/>
        <end position="349"/>
    </location>
</feature>
<comment type="caution">
    <text evidence="17">Lacks conserved residue(s) required for the propagation of feature annotation.</text>
</comment>
<keyword evidence="5" id="KW-0964">Secreted</keyword>
<evidence type="ECO:0000256" key="7">
    <source>
        <dbReference type="ARBA" id="ARBA00022685"/>
    </source>
</evidence>
<dbReference type="GO" id="GO:0005615">
    <property type="term" value="C:extracellular space"/>
    <property type="evidence" value="ECO:0007669"/>
    <property type="project" value="TreeGrafter"/>
</dbReference>
<evidence type="ECO:0000256" key="9">
    <source>
        <dbReference type="ARBA" id="ARBA00022737"/>
    </source>
</evidence>
<dbReference type="Pfam" id="PF00008">
    <property type="entry name" value="EGF"/>
    <property type="match status" value="1"/>
</dbReference>
<dbReference type="CDD" id="cd00054">
    <property type="entry name" value="EGF_CA"/>
    <property type="match status" value="3"/>
</dbReference>
<keyword evidence="4" id="KW-0301">Gamma-carboxyglutamic acid</keyword>
<accession>A0A6B0QW58</accession>
<dbReference type="PANTHER" id="PTHR24040:SF0">
    <property type="entry name" value="VITAMIN K-DEPENDENT PROTEIN S"/>
    <property type="match status" value="1"/>
</dbReference>
<dbReference type="InterPro" id="IPR051145">
    <property type="entry name" value="GAS-SHBG-PROS"/>
</dbReference>
<dbReference type="Pfam" id="PF14670">
    <property type="entry name" value="FXa_inhibition"/>
    <property type="match status" value="1"/>
</dbReference>
<dbReference type="InterPro" id="IPR000152">
    <property type="entry name" value="EGF-type_Asp/Asn_hydroxyl_site"/>
</dbReference>
<dbReference type="PRINTS" id="PR00001">
    <property type="entry name" value="GLABLOOD"/>
</dbReference>
<evidence type="ECO:0000256" key="14">
    <source>
        <dbReference type="ARBA" id="ARBA00023180"/>
    </source>
</evidence>
<comment type="subcellular location">
    <subcellularLocation>
        <location evidence="2">Secreted</location>
    </subcellularLocation>
</comment>
<keyword evidence="14" id="KW-0325">Glycoprotein</keyword>
<evidence type="ECO:0000256" key="15">
    <source>
        <dbReference type="ARBA" id="ARBA00023278"/>
    </source>
</evidence>
<feature type="domain" description="Gla" evidence="20">
    <location>
        <begin position="235"/>
        <end position="284"/>
    </location>
</feature>
<comment type="function">
    <text evidence="1">Anticoagulant plasma protein; it is a cofactor to activated protein C in the degradation of coagulation factors Va and VIIIa. It helps to prevent coagulation and stimulating fibrinolysis.</text>
</comment>
<evidence type="ECO:0000256" key="2">
    <source>
        <dbReference type="ARBA" id="ARBA00004613"/>
    </source>
</evidence>
<keyword evidence="15" id="KW-0379">Hydroxylation</keyword>
<evidence type="ECO:0000256" key="5">
    <source>
        <dbReference type="ARBA" id="ARBA00022525"/>
    </source>
</evidence>
<dbReference type="SUPFAM" id="SSF57630">
    <property type="entry name" value="GLA-domain"/>
    <property type="match status" value="1"/>
</dbReference>
<organism evidence="21 22">
    <name type="scientific">Bos mutus</name>
    <name type="common">wild yak</name>
    <dbReference type="NCBI Taxonomy" id="72004"/>
    <lineage>
        <taxon>Eukaryota</taxon>
        <taxon>Metazoa</taxon>
        <taxon>Chordata</taxon>
        <taxon>Craniata</taxon>
        <taxon>Vertebrata</taxon>
        <taxon>Euteleostomi</taxon>
        <taxon>Mammalia</taxon>
        <taxon>Eutheria</taxon>
        <taxon>Laurasiatheria</taxon>
        <taxon>Artiodactyla</taxon>
        <taxon>Ruminantia</taxon>
        <taxon>Pecora</taxon>
        <taxon>Bovidae</taxon>
        <taxon>Bovinae</taxon>
        <taxon>Bos</taxon>
    </lineage>
</organism>
<dbReference type="GO" id="GO:0042730">
    <property type="term" value="P:fibrinolysis"/>
    <property type="evidence" value="ECO:0007669"/>
    <property type="project" value="UniProtKB-KW"/>
</dbReference>
<dbReference type="InterPro" id="IPR000742">
    <property type="entry name" value="EGF"/>
</dbReference>
<dbReference type="Proteomes" id="UP000322234">
    <property type="component" value="Unassembled WGS sequence"/>
</dbReference>
<dbReference type="PROSITE" id="PS01186">
    <property type="entry name" value="EGF_2"/>
    <property type="match status" value="3"/>
</dbReference>
<gene>
    <name evidence="21" type="ORF">E5288_WYG012497</name>
</gene>
<dbReference type="GO" id="GO:0007596">
    <property type="term" value="P:blood coagulation"/>
    <property type="evidence" value="ECO:0007669"/>
    <property type="project" value="UniProtKB-KW"/>
</dbReference>
<keyword evidence="16" id="KW-0280">Fibrinolysis</keyword>
<dbReference type="PROSITE" id="PS50025">
    <property type="entry name" value="LAM_G_DOMAIN"/>
    <property type="match status" value="1"/>
</dbReference>
<keyword evidence="12" id="KW-0865">Zymogen</keyword>
<dbReference type="SMART" id="SM00179">
    <property type="entry name" value="EGF_CA"/>
    <property type="match status" value="4"/>
</dbReference>
<keyword evidence="7" id="KW-0165">Cleavage on pair of basic residues</keyword>
<dbReference type="Pfam" id="PF07645">
    <property type="entry name" value="EGF_CA"/>
    <property type="match status" value="2"/>
</dbReference>
<dbReference type="PROSITE" id="PS00010">
    <property type="entry name" value="ASX_HYDROXYL"/>
    <property type="match status" value="3"/>
</dbReference>
<evidence type="ECO:0000256" key="4">
    <source>
        <dbReference type="ARBA" id="ARBA00022479"/>
    </source>
</evidence>
<evidence type="ECO:0000256" key="13">
    <source>
        <dbReference type="ARBA" id="ARBA00023157"/>
    </source>
</evidence>
<feature type="disulfide bond" evidence="17">
    <location>
        <begin position="321"/>
        <end position="338"/>
    </location>
</feature>
<dbReference type="Pfam" id="PF00054">
    <property type="entry name" value="Laminin_G_1"/>
    <property type="match status" value="1"/>
</dbReference>
<dbReference type="GO" id="GO:0005509">
    <property type="term" value="F:calcium ion binding"/>
    <property type="evidence" value="ECO:0007669"/>
    <property type="project" value="InterPro"/>
</dbReference>
<dbReference type="InterPro" id="IPR035972">
    <property type="entry name" value="GLA-like_dom_SF"/>
</dbReference>
<evidence type="ECO:0000313" key="22">
    <source>
        <dbReference type="Proteomes" id="UP000322234"/>
    </source>
</evidence>
<keyword evidence="11" id="KW-0094">Blood coagulation</keyword>
<dbReference type="PANTHER" id="PTHR24040">
    <property type="entry name" value="LAMININ G-LIKE DOMAIN-CONTAINING PROTEIN"/>
    <property type="match status" value="1"/>
</dbReference>
<feature type="domain" description="EGF-like" evidence="19">
    <location>
        <begin position="312"/>
        <end position="350"/>
    </location>
</feature>
<dbReference type="Gene3D" id="4.10.740.10">
    <property type="entry name" value="Coagulation Factor IX"/>
    <property type="match status" value="1"/>
</dbReference>
<keyword evidence="10" id="KW-0106">Calcium</keyword>
<dbReference type="SMART" id="SM00282">
    <property type="entry name" value="LamG"/>
    <property type="match status" value="1"/>
</dbReference>
<dbReference type="FunFam" id="2.60.120.200:FF:000077">
    <property type="entry name" value="vitamin K-dependent protein S"/>
    <property type="match status" value="1"/>
</dbReference>
<dbReference type="Pfam" id="PF00594">
    <property type="entry name" value="Gla"/>
    <property type="match status" value="1"/>
</dbReference>
<dbReference type="Gene3D" id="2.10.25.10">
    <property type="entry name" value="Laminin"/>
    <property type="match status" value="4"/>
</dbReference>
<evidence type="ECO:0000259" key="18">
    <source>
        <dbReference type="PROSITE" id="PS50025"/>
    </source>
</evidence>
<protein>
    <recommendedName>
        <fullName evidence="3">Vitamin K-dependent protein S</fullName>
    </recommendedName>
</protein>
<evidence type="ECO:0000256" key="17">
    <source>
        <dbReference type="PROSITE-ProRule" id="PRU00076"/>
    </source>
</evidence>
<sequence length="764" mass="85499">MRVLAVPTELRALLDGFSFLGLQPPRKFPVNASISSVSSGRCNGGAGSTGSRVAYGTDSKTRVILNINEGVRTHTYQLPLTVEVLSQMTRMSTLQYKTYLAFSHEFHSDSVMHFPNLRKTLHFLSASIKVISHSFTSYSHLIFLKKQFVPEVSSLLTIPWKIFAPTKNIEGVSGYVIDIIVQLLWSLFCRRDDSDKFSKLRISQLRTSPKISIICVTTQVLSRQHASQVLIRRRRANTLLEETKKGNLERECIEELCNKEEAREIFENNPETVRTHEKWSVSCLGSFRAGLFTAARLSTNAYPDLRSCVNAISDQCNPLPCNEDGFMTCKDGQATFTCICKSGWQGEKCESDINECKDPVNINGGCSQICENTPGSYHCSCKNGFVMLSNKKDCKDVDECVLKPSICGTAVCKNIPGDFECECAEGYKYNPVSKSCDDVDECAENLCAQLCVNYPGGYSCYCDGKKGFKLAQDQKSCEAVPVCLPLDLDKNYELLYLAEQFVGVVLYLKFRLPETTRFSAEFDFRTYDSEGVILYAESSDHSAWFLLALREGKIEIQFKNEKTTKMTTGGKVINDGLWHMVSVEELEQSISVKIAKEAVMNINKPGSLFKPTNGFLETKVYFAGVPRKMENALIRPINPRLDGCIRGWNLMNQGTSGVKEIIQEKQNKHCLVNVEKGSYYPGTGVAQFSINYKNESNPEAWQINVSLNIRPSAGTGVMLALVSDNTVPFALSLVDSATEKLQFGYIRSLEYKQVLLHGYNYMDF</sequence>
<evidence type="ECO:0000256" key="10">
    <source>
        <dbReference type="ARBA" id="ARBA00022837"/>
    </source>
</evidence>
<keyword evidence="8" id="KW-0356">Hemostasis</keyword>
<dbReference type="InterPro" id="IPR001881">
    <property type="entry name" value="EGF-like_Ca-bd_dom"/>
</dbReference>
<dbReference type="PROSITE" id="PS01187">
    <property type="entry name" value="EGF_CA"/>
    <property type="match status" value="2"/>
</dbReference>
<dbReference type="InterPro" id="IPR013320">
    <property type="entry name" value="ConA-like_dom_sf"/>
</dbReference>
<evidence type="ECO:0000313" key="21">
    <source>
        <dbReference type="EMBL" id="MXQ82069.1"/>
    </source>
</evidence>
<comment type="caution">
    <text evidence="21">The sequence shown here is derived from an EMBL/GenBank/DDBJ whole genome shotgun (WGS) entry which is preliminary data.</text>
</comment>
<dbReference type="EMBL" id="VBQZ03000010">
    <property type="protein sequence ID" value="MXQ82069.1"/>
    <property type="molecule type" value="Genomic_DNA"/>
</dbReference>
<feature type="domain" description="Laminin G" evidence="18">
    <location>
        <begin position="494"/>
        <end position="670"/>
    </location>
</feature>
<dbReference type="Gene3D" id="2.60.120.200">
    <property type="match status" value="2"/>
</dbReference>
<reference evidence="21" key="1">
    <citation type="submission" date="2019-10" db="EMBL/GenBank/DDBJ databases">
        <title>The sequence and de novo assembly of the wild yak genome.</title>
        <authorList>
            <person name="Liu Y."/>
        </authorList>
    </citation>
    <scope>NUCLEOTIDE SEQUENCE [LARGE SCALE GENOMIC DNA]</scope>
    <source>
        <strain evidence="21">WY2019</strain>
    </source>
</reference>
<dbReference type="SUPFAM" id="SSF57196">
    <property type="entry name" value="EGF/Laminin"/>
    <property type="match status" value="3"/>
</dbReference>
<evidence type="ECO:0000256" key="16">
    <source>
        <dbReference type="ARBA" id="ARBA00023281"/>
    </source>
</evidence>
<dbReference type="InterPro" id="IPR049883">
    <property type="entry name" value="NOTCH1_EGF-like"/>
</dbReference>
<dbReference type="CDD" id="cd00110">
    <property type="entry name" value="LamG"/>
    <property type="match status" value="1"/>
</dbReference>
<keyword evidence="13 17" id="KW-1015">Disulfide bond</keyword>
<proteinExistence type="predicted"/>
<dbReference type="PROSITE" id="PS50998">
    <property type="entry name" value="GLA_2"/>
    <property type="match status" value="1"/>
</dbReference>
<keyword evidence="9" id="KW-0677">Repeat</keyword>
<dbReference type="SUPFAM" id="SSF49899">
    <property type="entry name" value="Concanavalin A-like lectins/glucanases"/>
    <property type="match status" value="2"/>
</dbReference>
<dbReference type="InterPro" id="IPR001791">
    <property type="entry name" value="Laminin_G"/>
</dbReference>
<dbReference type="FunFam" id="4.10.740.10:FF:000001">
    <property type="entry name" value="vitamin K-dependent protein S"/>
    <property type="match status" value="1"/>
</dbReference>